<evidence type="ECO:0000256" key="1">
    <source>
        <dbReference type="SAM" id="Phobius"/>
    </source>
</evidence>
<dbReference type="KEGG" id="naz:Aazo_1666"/>
<keyword evidence="3" id="KW-1185">Reference proteome</keyword>
<keyword evidence="1" id="KW-0472">Membrane</keyword>
<keyword evidence="1" id="KW-0812">Transmembrane</keyword>
<name>D7E532_NOSA0</name>
<gene>
    <name evidence="2" type="ordered locus">Aazo_1666</name>
</gene>
<feature type="transmembrane region" description="Helical" evidence="1">
    <location>
        <begin position="12"/>
        <end position="34"/>
    </location>
</feature>
<sequence length="57" mass="6347">MQLALLKTKFNIFTFTLLWSFTTLSGFFLSLFSIEIGERPDVGILEAVVGGFTLAFP</sequence>
<protein>
    <submittedName>
        <fullName evidence="2">Uncharacterized protein</fullName>
    </submittedName>
</protein>
<dbReference type="AlphaFoldDB" id="D7E532"/>
<accession>D7E532</accession>
<dbReference type="HOGENOM" id="CLU_2992219_0_0_3"/>
<dbReference type="RefSeq" id="WP_013190847.1">
    <property type="nucleotide sequence ID" value="NC_014248.1"/>
</dbReference>
<reference evidence="2 3" key="1">
    <citation type="journal article" date="2010" name="PLoS ONE">
        <title>Genome erosion in a nitrogen-fixing vertically transmitted endosymbiotic multicellular cyanobacterium.</title>
        <authorList>
            <person name="Ran L."/>
            <person name="Larsson J."/>
            <person name="Vigil-Stenman T."/>
            <person name="Nylander J.A."/>
            <person name="Ininbergs K."/>
            <person name="Zheng W.W."/>
            <person name="Lapidus A."/>
            <person name="Lowry S."/>
            <person name="Haselkorn R."/>
            <person name="Bergman B."/>
        </authorList>
    </citation>
    <scope>NUCLEOTIDE SEQUENCE [LARGE SCALE GENOMIC DNA]</scope>
    <source>
        <strain evidence="2 3">0708</strain>
    </source>
</reference>
<dbReference type="EMBL" id="CP002059">
    <property type="protein sequence ID" value="ADI63829.1"/>
    <property type="molecule type" value="Genomic_DNA"/>
</dbReference>
<dbReference type="eggNOG" id="COG3224">
    <property type="taxonomic scope" value="Bacteria"/>
</dbReference>
<proteinExistence type="predicted"/>
<dbReference type="Proteomes" id="UP000001511">
    <property type="component" value="Chromosome"/>
</dbReference>
<evidence type="ECO:0000313" key="2">
    <source>
        <dbReference type="EMBL" id="ADI63829.1"/>
    </source>
</evidence>
<evidence type="ECO:0000313" key="3">
    <source>
        <dbReference type="Proteomes" id="UP000001511"/>
    </source>
</evidence>
<keyword evidence="1" id="KW-1133">Transmembrane helix</keyword>
<organism evidence="2 3">
    <name type="scientific">Nostoc azollae (strain 0708)</name>
    <name type="common">Anabaena azollae (strain 0708)</name>
    <dbReference type="NCBI Taxonomy" id="551115"/>
    <lineage>
        <taxon>Bacteria</taxon>
        <taxon>Bacillati</taxon>
        <taxon>Cyanobacteriota</taxon>
        <taxon>Cyanophyceae</taxon>
        <taxon>Nostocales</taxon>
        <taxon>Nostocaceae</taxon>
        <taxon>Trichormus</taxon>
    </lineage>
</organism>